<name>A0AAD4EHP0_9AGAM</name>
<keyword evidence="2" id="KW-1185">Reference proteome</keyword>
<dbReference type="GeneID" id="64660368"/>
<accession>A0AAD4EHP0</accession>
<organism evidence="1 2">
    <name type="scientific">Suillus fuscotomentosus</name>
    <dbReference type="NCBI Taxonomy" id="1912939"/>
    <lineage>
        <taxon>Eukaryota</taxon>
        <taxon>Fungi</taxon>
        <taxon>Dikarya</taxon>
        <taxon>Basidiomycota</taxon>
        <taxon>Agaricomycotina</taxon>
        <taxon>Agaricomycetes</taxon>
        <taxon>Agaricomycetidae</taxon>
        <taxon>Boletales</taxon>
        <taxon>Suillineae</taxon>
        <taxon>Suillaceae</taxon>
        <taxon>Suillus</taxon>
    </lineage>
</organism>
<dbReference type="AlphaFoldDB" id="A0AAD4EHP0"/>
<proteinExistence type="predicted"/>
<evidence type="ECO:0000313" key="1">
    <source>
        <dbReference type="EMBL" id="KAG1906430.1"/>
    </source>
</evidence>
<gene>
    <name evidence="1" type="ORF">F5891DRAFT_1181839</name>
</gene>
<dbReference type="InterPro" id="IPR029058">
    <property type="entry name" value="AB_hydrolase_fold"/>
</dbReference>
<reference evidence="1" key="1">
    <citation type="journal article" date="2020" name="New Phytol.">
        <title>Comparative genomics reveals dynamic genome evolution in host specialist ectomycorrhizal fungi.</title>
        <authorList>
            <person name="Lofgren L.A."/>
            <person name="Nguyen N.H."/>
            <person name="Vilgalys R."/>
            <person name="Ruytinx J."/>
            <person name="Liao H.L."/>
            <person name="Branco S."/>
            <person name="Kuo A."/>
            <person name="LaButti K."/>
            <person name="Lipzen A."/>
            <person name="Andreopoulos W."/>
            <person name="Pangilinan J."/>
            <person name="Riley R."/>
            <person name="Hundley H."/>
            <person name="Na H."/>
            <person name="Barry K."/>
            <person name="Grigoriev I.V."/>
            <person name="Stajich J.E."/>
            <person name="Kennedy P.G."/>
        </authorList>
    </citation>
    <scope>NUCLEOTIDE SEQUENCE</scope>
    <source>
        <strain evidence="1">FC203</strain>
    </source>
</reference>
<evidence type="ECO:0000313" key="2">
    <source>
        <dbReference type="Proteomes" id="UP001195769"/>
    </source>
</evidence>
<dbReference type="Proteomes" id="UP001195769">
    <property type="component" value="Unassembled WGS sequence"/>
</dbReference>
<protein>
    <submittedName>
        <fullName evidence="1">Uncharacterized protein</fullName>
    </submittedName>
</protein>
<dbReference type="RefSeq" id="XP_041232005.1">
    <property type="nucleotide sequence ID" value="XM_041366070.1"/>
</dbReference>
<sequence>MSWLKLLSKRAPGLPLSVVPQGNNIVIEFHHKTGGHFVASERPEELVEDVLKMSAKGDPAFAIVPGKSGYA</sequence>
<dbReference type="Gene3D" id="3.40.50.1820">
    <property type="entry name" value="alpha/beta hydrolase"/>
    <property type="match status" value="1"/>
</dbReference>
<comment type="caution">
    <text evidence="1">The sequence shown here is derived from an EMBL/GenBank/DDBJ whole genome shotgun (WGS) entry which is preliminary data.</text>
</comment>
<dbReference type="EMBL" id="JABBWK010000004">
    <property type="protein sequence ID" value="KAG1906430.1"/>
    <property type="molecule type" value="Genomic_DNA"/>
</dbReference>